<keyword evidence="7" id="KW-1185">Reference proteome</keyword>
<dbReference type="PANTHER" id="PTHR47313:SF1">
    <property type="entry name" value="RIBOSOMAL RNA LARGE SUBUNIT METHYLTRANSFERASE K_L"/>
    <property type="match status" value="1"/>
</dbReference>
<organism evidence="6 7">
    <name type="scientific">Devosia nitrariae</name>
    <dbReference type="NCBI Taxonomy" id="2071872"/>
    <lineage>
        <taxon>Bacteria</taxon>
        <taxon>Pseudomonadati</taxon>
        <taxon>Pseudomonadota</taxon>
        <taxon>Alphaproteobacteria</taxon>
        <taxon>Hyphomicrobiales</taxon>
        <taxon>Devosiaceae</taxon>
        <taxon>Devosia</taxon>
    </lineage>
</organism>
<dbReference type="PRINTS" id="PR00507">
    <property type="entry name" value="N12N6MTFRASE"/>
</dbReference>
<dbReference type="EMBL" id="BSNS01000007">
    <property type="protein sequence ID" value="GLQ54019.1"/>
    <property type="molecule type" value="Genomic_DNA"/>
</dbReference>
<feature type="domain" description="THUMP" evidence="4">
    <location>
        <begin position="82"/>
        <end position="158"/>
    </location>
</feature>
<dbReference type="CDD" id="cd11715">
    <property type="entry name" value="THUMP_AdoMetMT"/>
    <property type="match status" value="1"/>
</dbReference>
<dbReference type="GO" id="GO:0008168">
    <property type="term" value="F:methyltransferase activity"/>
    <property type="evidence" value="ECO:0007669"/>
    <property type="project" value="UniProtKB-KW"/>
</dbReference>
<protein>
    <submittedName>
        <fullName evidence="6">RNA methyltransferase</fullName>
    </submittedName>
</protein>
<evidence type="ECO:0000313" key="7">
    <source>
        <dbReference type="Proteomes" id="UP001156691"/>
    </source>
</evidence>
<evidence type="ECO:0000259" key="4">
    <source>
        <dbReference type="Pfam" id="PF02926"/>
    </source>
</evidence>
<gene>
    <name evidence="6" type="ORF">GCM10010862_12780</name>
</gene>
<dbReference type="Pfam" id="PF22020">
    <property type="entry name" value="RlmL_1st"/>
    <property type="match status" value="1"/>
</dbReference>
<dbReference type="Pfam" id="PF01170">
    <property type="entry name" value="UPF0020"/>
    <property type="match status" value="1"/>
</dbReference>
<keyword evidence="2" id="KW-0808">Transferase</keyword>
<dbReference type="PROSITE" id="PS01261">
    <property type="entry name" value="UPF0020"/>
    <property type="match status" value="1"/>
</dbReference>
<keyword evidence="1 6" id="KW-0489">Methyltransferase</keyword>
<dbReference type="InterPro" id="IPR004114">
    <property type="entry name" value="THUMP_dom"/>
</dbReference>
<dbReference type="Pfam" id="PF02926">
    <property type="entry name" value="THUMP"/>
    <property type="match status" value="1"/>
</dbReference>
<evidence type="ECO:0000259" key="3">
    <source>
        <dbReference type="Pfam" id="PF01170"/>
    </source>
</evidence>
<dbReference type="PROSITE" id="PS00092">
    <property type="entry name" value="N6_MTASE"/>
    <property type="match status" value="1"/>
</dbReference>
<evidence type="ECO:0000256" key="2">
    <source>
        <dbReference type="ARBA" id="ARBA00022679"/>
    </source>
</evidence>
<comment type="caution">
    <text evidence="6">The sequence shown here is derived from an EMBL/GenBank/DDBJ whole genome shotgun (WGS) entry which is preliminary data.</text>
</comment>
<dbReference type="InterPro" id="IPR002052">
    <property type="entry name" value="DNA_methylase_N6_adenine_CS"/>
</dbReference>
<name>A0ABQ5W2B6_9HYPH</name>
<dbReference type="InterPro" id="IPR053943">
    <property type="entry name" value="RlmKL-like_Mtase_CS"/>
</dbReference>
<feature type="domain" description="Ribosomal RNA large subunit methyltransferase K/L-like methyltransferase" evidence="3">
    <location>
        <begin position="167"/>
        <end position="351"/>
    </location>
</feature>
<dbReference type="GO" id="GO:0032259">
    <property type="term" value="P:methylation"/>
    <property type="evidence" value="ECO:0007669"/>
    <property type="project" value="UniProtKB-KW"/>
</dbReference>
<dbReference type="Gene3D" id="3.30.2130.30">
    <property type="match status" value="1"/>
</dbReference>
<dbReference type="RefSeq" id="WP_284339464.1">
    <property type="nucleotide sequence ID" value="NZ_BSNS01000007.1"/>
</dbReference>
<dbReference type="PANTHER" id="PTHR47313">
    <property type="entry name" value="RIBOSOMAL RNA LARGE SUBUNIT METHYLTRANSFERASE K/L"/>
    <property type="match status" value="1"/>
</dbReference>
<dbReference type="Gene3D" id="3.40.50.150">
    <property type="entry name" value="Vaccinia Virus protein VP39"/>
    <property type="match status" value="1"/>
</dbReference>
<evidence type="ECO:0000259" key="5">
    <source>
        <dbReference type="Pfam" id="PF22020"/>
    </source>
</evidence>
<sequence length="380" mass="40791">MNNPPPAPALSVPFEIFLVAVPGLERALCDEARAAGFADAVVGEGGVVIHGGWLEVWRANLELRGATRVLARIGSFRAMHLAQLDKRARKVAWASVLKRDVAVKVEASCKRSRIYHAGAAAQRVATAIREELGAPVADDAPVRVMVRIEDDLVTVSIDTTGEPLHKRGFKQALNRAPMRESMAALFLKQCGYDGREPVLDPMCGSGTFVIEAAEIAAGLKPGRERPFAFEELVGFDAEKWRAMKSEGGGKATGLIFFGSDRDAGAIRMSRENAQRAGVAELTRFEQVPVELLAAPEGPPGLVIVNPPYGTRIGNKAPLRALYRNLGTALRGKFAGWRVGLVTTDKDLAQATGLPFLPPAPPVLHGGLRVTLYQTGPLGKR</sequence>
<evidence type="ECO:0000256" key="1">
    <source>
        <dbReference type="ARBA" id="ARBA00022603"/>
    </source>
</evidence>
<feature type="domain" description="RlmL ferredoxin-like" evidence="5">
    <location>
        <begin position="15"/>
        <end position="70"/>
    </location>
</feature>
<accession>A0ABQ5W2B6</accession>
<dbReference type="Proteomes" id="UP001156691">
    <property type="component" value="Unassembled WGS sequence"/>
</dbReference>
<proteinExistence type="predicted"/>
<reference evidence="7" key="1">
    <citation type="journal article" date="2019" name="Int. J. Syst. Evol. Microbiol.">
        <title>The Global Catalogue of Microorganisms (GCM) 10K type strain sequencing project: providing services to taxonomists for standard genome sequencing and annotation.</title>
        <authorList>
            <consortium name="The Broad Institute Genomics Platform"/>
            <consortium name="The Broad Institute Genome Sequencing Center for Infectious Disease"/>
            <person name="Wu L."/>
            <person name="Ma J."/>
        </authorList>
    </citation>
    <scope>NUCLEOTIDE SEQUENCE [LARGE SCALE GENOMIC DNA]</scope>
    <source>
        <strain evidence="7">NBRC 112416</strain>
    </source>
</reference>
<evidence type="ECO:0000313" key="6">
    <source>
        <dbReference type="EMBL" id="GLQ54019.1"/>
    </source>
</evidence>
<dbReference type="SUPFAM" id="SSF53335">
    <property type="entry name" value="S-adenosyl-L-methionine-dependent methyltransferases"/>
    <property type="match status" value="1"/>
</dbReference>
<dbReference type="InterPro" id="IPR054170">
    <property type="entry name" value="RlmL_1st"/>
</dbReference>
<dbReference type="InterPro" id="IPR029063">
    <property type="entry name" value="SAM-dependent_MTases_sf"/>
</dbReference>
<dbReference type="InterPro" id="IPR000241">
    <property type="entry name" value="RlmKL-like_Mtase"/>
</dbReference>